<accession>A0A507CAL1</accession>
<keyword evidence="14" id="KW-0812">Transmembrane</keyword>
<dbReference type="Pfam" id="PF02463">
    <property type="entry name" value="SMC_N"/>
    <property type="match status" value="1"/>
</dbReference>
<evidence type="ECO:0000256" key="12">
    <source>
        <dbReference type="SAM" id="Coils"/>
    </source>
</evidence>
<sequence length="1648" mass="184220">MLTHVDTRPDGPSSSDPSTSSQQARVAASLVAPLTIKEDHVPRLVISKMVLVNFKSYAGRIEVGPFHKSFTSVVGPNGSGKSNVIDALLFVFGFKAKKMRQGKLSELIHNSSEFQDLESCSVEVHFQEIKDLPGPDAFEVIPNSTLIVSRQADKNNSNTYRVNGRTSSYKEVTTMLKKFGVDLDHKRFLILQGEVESIAQMKPKAQTEHEDGLLEYLEDIIGTSVYKQPIEDANVKLEQMNEERSEKLNRVKLVEKDKKALEGKKDEALGFLKMQNALAKRKNELFQLQISDLESDIETLHVTMGELQTTLDAQRAKYADLDKEVNELEPKAAAMTAEHEAMRKKTSEVEKELAKFDRAEVECQEKSKHLKDKEKKLTKAIKSEILTRSEHETWINNFEADIDKQNKEAEQLNQRLQQEQTELDNIRDGLRDKTAGFQQEIDTKMQELAPWQTKINTSQAALHVAQQEHKLLTEKTNAAATRVSDAEKVLAQHVAGVRVKETALVDSQTALTSNKHRVTEFADLLKDIVSDEEQKRKSLATSRQKVEESRALMQQSQSKSNVLTSLFKERDSKRIPGIRGRLGDLGVIDDKYDIAVTNACKHLDCVLSDTLVDSEKGVEHLKKTNAGRATFISLNKIPEYAVEMEPIKTPEDVPRLFDLIRPKDAKARIAFYHSLKNTLVVKDLDQGNRINSGQQRHRIVTLTGQLIELSGAMTGSGARQPKRGGMSSKFKGDNVSPEHLAALQQKQTTNEAEWKTAVENKRLAESELEKLQNEMPALELAISKATMDVDSVKKMVVDAQKHLKTLQSEDNKADQNDVIRIKQLDTDIQNHKKELANLKTSSSAIEAAIQKLQEKILEVGGVRLKSQKAKVDSVQMQIDMASDRLTKTAAERTTRERNLVKVQKSIAKKEEELAEAAEELAVVVKDLESHSASAVELRGKVAEAKEALEAKTEELADIKKLLNEKTKVVNKMRSEEVEFKAQVDECKLKLKGNQNGIAYYRKELNSLKLQPTGFEDDDEPEDSLDILTVEQLEALDVKQIKKEVEALTEKITAAKPNLSVLNEYRQRLHDYLARAKDLEDFTARRDAAKTEYDDLRKKRLDDFMAGFNLISLKLKEMYQMITMGGNAELELVDSLDPFSEGILFSVMPPKKSWKNISNLSGGEKTLSSLALVFALHHFKPTPLYVMDEIDAALDFRNVSIVANYIKERTKNAQFVIISLRNNMFELADRLVGIYKTDDTTKSITINPASSQTTREAGDIRALATLDEPRLPRQEATETTPLILTNGNANIHHTKAESFYTKVQSFYSKIQSLLSNKSVYGLFLILVIVVLWTSSSFVTQHIYESGFAKPYFLTYANTASFALYLIPAIWMRQRRKKQLAIVENGVIPSSTSPTSPTDIEVDVHDDDGLEPMGIWQTARISVMFSLLWFAANLTQAASLKFTEVGTSTVCSSTSGLFTYLIGLAFRIPGEHFSGLRSLGVLSSLFGVALVSLADTPFGEIPEQDEIIGDSLALFGAFAYAVYSILLKRAGSKNKIDPFFFFGFVGLFSIIIYSPVFIVLHVTQLEVFEWPSPIILVYIVFNSFLGTFLSDYVWMQAVLVTSATEVTVGLTLTIPLASLGDIVIQGRELSLMYIGGAALCVLGFTAVAKI</sequence>
<feature type="transmembrane region" description="Helical" evidence="14">
    <location>
        <begin position="1318"/>
        <end position="1338"/>
    </location>
</feature>
<dbReference type="Pfam" id="PF00892">
    <property type="entry name" value="EamA"/>
    <property type="match status" value="1"/>
</dbReference>
<dbReference type="GO" id="GO:0016020">
    <property type="term" value="C:membrane"/>
    <property type="evidence" value="ECO:0007669"/>
    <property type="project" value="InterPro"/>
</dbReference>
<evidence type="ECO:0000256" key="14">
    <source>
        <dbReference type="SAM" id="Phobius"/>
    </source>
</evidence>
<dbReference type="InterPro" id="IPR003395">
    <property type="entry name" value="RecF/RecN/SMC_N"/>
</dbReference>
<keyword evidence="4" id="KW-0132">Cell division</keyword>
<evidence type="ECO:0000256" key="9">
    <source>
        <dbReference type="ARBA" id="ARBA00023067"/>
    </source>
</evidence>
<dbReference type="Pfam" id="PF06470">
    <property type="entry name" value="SMC_hinge"/>
    <property type="match status" value="1"/>
</dbReference>
<dbReference type="Gene3D" id="3.30.70.1620">
    <property type="match status" value="1"/>
</dbReference>
<dbReference type="SUPFAM" id="SSF57997">
    <property type="entry name" value="Tropomyosin"/>
    <property type="match status" value="1"/>
</dbReference>
<gene>
    <name evidence="16" type="ORF">SmJEL517_g02796</name>
</gene>
<dbReference type="PANTHER" id="PTHR18937:SF172">
    <property type="entry name" value="STRUCTURAL MAINTENANCE OF CHROMOSOMES PROTEIN"/>
    <property type="match status" value="1"/>
</dbReference>
<dbReference type="InterPro" id="IPR036277">
    <property type="entry name" value="SMC_hinge_sf"/>
</dbReference>
<feature type="coiled-coil region" evidence="12">
    <location>
        <begin position="230"/>
        <end position="257"/>
    </location>
</feature>
<keyword evidence="11" id="KW-0131">Cell cycle</keyword>
<evidence type="ECO:0000256" key="3">
    <source>
        <dbReference type="ARBA" id="ARBA00018693"/>
    </source>
</evidence>
<dbReference type="Proteomes" id="UP000319731">
    <property type="component" value="Unassembled WGS sequence"/>
</dbReference>
<feature type="transmembrane region" description="Helical" evidence="14">
    <location>
        <begin position="1572"/>
        <end position="1592"/>
    </location>
</feature>
<keyword evidence="6" id="KW-0498">Mitosis</keyword>
<keyword evidence="10" id="KW-0539">Nucleus</keyword>
<feature type="coiled-coil region" evidence="12">
    <location>
        <begin position="899"/>
        <end position="978"/>
    </location>
</feature>
<evidence type="ECO:0000256" key="4">
    <source>
        <dbReference type="ARBA" id="ARBA00022618"/>
    </source>
</evidence>
<dbReference type="PANTHER" id="PTHR18937">
    <property type="entry name" value="STRUCTURAL MAINTENANCE OF CHROMOSOMES SMC FAMILY MEMBER"/>
    <property type="match status" value="1"/>
</dbReference>
<feature type="transmembrane region" description="Helical" evidence="14">
    <location>
        <begin position="1505"/>
        <end position="1525"/>
    </location>
</feature>
<feature type="transmembrane region" description="Helical" evidence="14">
    <location>
        <begin position="1628"/>
        <end position="1646"/>
    </location>
</feature>
<dbReference type="GO" id="GO:0005524">
    <property type="term" value="F:ATP binding"/>
    <property type="evidence" value="ECO:0007669"/>
    <property type="project" value="UniProtKB-KW"/>
</dbReference>
<keyword evidence="8 12" id="KW-0175">Coiled coil</keyword>
<feature type="transmembrane region" description="Helical" evidence="14">
    <location>
        <begin position="1537"/>
        <end position="1560"/>
    </location>
</feature>
<keyword evidence="5" id="KW-0547">Nucleotide-binding</keyword>
<keyword evidence="14" id="KW-0472">Membrane</keyword>
<keyword evidence="17" id="KW-1185">Reference proteome</keyword>
<dbReference type="GeneID" id="42004021"/>
<evidence type="ECO:0000256" key="2">
    <source>
        <dbReference type="ARBA" id="ARBA00006005"/>
    </source>
</evidence>
<dbReference type="GO" id="GO:0005634">
    <property type="term" value="C:nucleus"/>
    <property type="evidence" value="ECO:0007669"/>
    <property type="project" value="UniProtKB-SubCell"/>
</dbReference>
<feature type="transmembrane region" description="Helical" evidence="14">
    <location>
        <begin position="1350"/>
        <end position="1369"/>
    </location>
</feature>
<reference evidence="16 17" key="1">
    <citation type="journal article" date="2019" name="Sci. Rep.">
        <title>Comparative genomics of chytrid fungi reveal insights into the obligate biotrophic and pathogenic lifestyle of Synchytrium endobioticum.</title>
        <authorList>
            <person name="van de Vossenberg B.T.L.H."/>
            <person name="Warris S."/>
            <person name="Nguyen H.D.T."/>
            <person name="van Gent-Pelzer M.P.E."/>
            <person name="Joly D.L."/>
            <person name="van de Geest H.C."/>
            <person name="Bonants P.J.M."/>
            <person name="Smith D.S."/>
            <person name="Levesque C.A."/>
            <person name="van der Lee T.A.J."/>
        </authorList>
    </citation>
    <scope>NUCLEOTIDE SEQUENCE [LARGE SCALE GENOMIC DNA]</scope>
    <source>
        <strain evidence="16 17">JEL517</strain>
    </source>
</reference>
<comment type="subcellular location">
    <subcellularLocation>
        <location evidence="1">Nucleus</location>
    </subcellularLocation>
</comment>
<feature type="transmembrane region" description="Helical" evidence="14">
    <location>
        <begin position="1443"/>
        <end position="1464"/>
    </location>
</feature>
<feature type="coiled-coil region" evidence="12">
    <location>
        <begin position="754"/>
        <end position="855"/>
    </location>
</feature>
<feature type="transmembrane region" description="Helical" evidence="14">
    <location>
        <begin position="1604"/>
        <end position="1622"/>
    </location>
</feature>
<dbReference type="SUPFAM" id="SSF52540">
    <property type="entry name" value="P-loop containing nucleoside triphosphate hydrolases"/>
    <property type="match status" value="1"/>
</dbReference>
<dbReference type="Gene3D" id="1.10.287.1490">
    <property type="match status" value="1"/>
</dbReference>
<keyword evidence="14" id="KW-1133">Transmembrane helix</keyword>
<dbReference type="EMBL" id="QEAO01000013">
    <property type="protein sequence ID" value="TPX34555.1"/>
    <property type="molecule type" value="Genomic_DNA"/>
</dbReference>
<evidence type="ECO:0000259" key="15">
    <source>
        <dbReference type="SMART" id="SM00968"/>
    </source>
</evidence>
<dbReference type="InterPro" id="IPR010935">
    <property type="entry name" value="SMC_hinge"/>
</dbReference>
<dbReference type="SUPFAM" id="SSF75553">
    <property type="entry name" value="Smc hinge domain"/>
    <property type="match status" value="1"/>
</dbReference>
<comment type="caution">
    <text evidence="16">The sequence shown here is derived from an EMBL/GenBank/DDBJ whole genome shotgun (WGS) entry which is preliminary data.</text>
</comment>
<dbReference type="SUPFAM" id="SSF103481">
    <property type="entry name" value="Multidrug resistance efflux transporter EmrE"/>
    <property type="match status" value="1"/>
</dbReference>
<feature type="coiled-coil region" evidence="12">
    <location>
        <begin position="1061"/>
        <end position="1098"/>
    </location>
</feature>
<feature type="transmembrane region" description="Helical" evidence="14">
    <location>
        <begin position="1476"/>
        <end position="1493"/>
    </location>
</feature>
<evidence type="ECO:0000256" key="13">
    <source>
        <dbReference type="SAM" id="MobiDB-lite"/>
    </source>
</evidence>
<dbReference type="InterPro" id="IPR000620">
    <property type="entry name" value="EamA_dom"/>
</dbReference>
<evidence type="ECO:0000256" key="10">
    <source>
        <dbReference type="ARBA" id="ARBA00023242"/>
    </source>
</evidence>
<evidence type="ECO:0000256" key="1">
    <source>
        <dbReference type="ARBA" id="ARBA00004123"/>
    </source>
</evidence>
<protein>
    <recommendedName>
        <fullName evidence="3">Structural maintenance of chromosomes protein 4</fullName>
    </recommendedName>
</protein>
<evidence type="ECO:0000256" key="6">
    <source>
        <dbReference type="ARBA" id="ARBA00022776"/>
    </source>
</evidence>
<dbReference type="GO" id="GO:0051301">
    <property type="term" value="P:cell division"/>
    <property type="evidence" value="ECO:0007669"/>
    <property type="project" value="UniProtKB-KW"/>
</dbReference>
<evidence type="ECO:0000313" key="17">
    <source>
        <dbReference type="Proteomes" id="UP000319731"/>
    </source>
</evidence>
<dbReference type="SMART" id="SM00968">
    <property type="entry name" value="SMC_hinge"/>
    <property type="match status" value="1"/>
</dbReference>
<dbReference type="OrthoDB" id="5575062at2759"/>
<dbReference type="STRING" id="1806994.A0A507CAL1"/>
<feature type="domain" description="SMC hinge" evidence="15">
    <location>
        <begin position="576"/>
        <end position="691"/>
    </location>
</feature>
<dbReference type="Gene3D" id="3.40.50.300">
    <property type="entry name" value="P-loop containing nucleotide triphosphate hydrolases"/>
    <property type="match status" value="2"/>
</dbReference>
<dbReference type="GO" id="GO:0007076">
    <property type="term" value="P:mitotic chromosome condensation"/>
    <property type="evidence" value="ECO:0007669"/>
    <property type="project" value="TreeGrafter"/>
</dbReference>
<organism evidence="16 17">
    <name type="scientific">Synchytrium microbalum</name>
    <dbReference type="NCBI Taxonomy" id="1806994"/>
    <lineage>
        <taxon>Eukaryota</taxon>
        <taxon>Fungi</taxon>
        <taxon>Fungi incertae sedis</taxon>
        <taxon>Chytridiomycota</taxon>
        <taxon>Chytridiomycota incertae sedis</taxon>
        <taxon>Chytridiomycetes</taxon>
        <taxon>Synchytriales</taxon>
        <taxon>Synchytriaceae</taxon>
        <taxon>Synchytrium</taxon>
    </lineage>
</organism>
<comment type="similarity">
    <text evidence="2">Belongs to the SMC family. SMC4 subfamily.</text>
</comment>
<evidence type="ECO:0000256" key="7">
    <source>
        <dbReference type="ARBA" id="ARBA00022840"/>
    </source>
</evidence>
<dbReference type="InterPro" id="IPR037185">
    <property type="entry name" value="EmrE-like"/>
</dbReference>
<keyword evidence="7" id="KW-0067">ATP-binding</keyword>
<evidence type="ECO:0000256" key="8">
    <source>
        <dbReference type="ARBA" id="ARBA00023054"/>
    </source>
</evidence>
<feature type="compositionally biased region" description="Low complexity" evidence="13">
    <location>
        <begin position="10"/>
        <end position="21"/>
    </location>
</feature>
<evidence type="ECO:0000256" key="5">
    <source>
        <dbReference type="ARBA" id="ARBA00022741"/>
    </source>
</evidence>
<feature type="region of interest" description="Disordered" evidence="13">
    <location>
        <begin position="1"/>
        <end position="22"/>
    </location>
</feature>
<feature type="coiled-coil region" evidence="12">
    <location>
        <begin position="356"/>
        <end position="433"/>
    </location>
</feature>
<evidence type="ECO:0000313" key="16">
    <source>
        <dbReference type="EMBL" id="TPX34555.1"/>
    </source>
</evidence>
<dbReference type="GO" id="GO:0000796">
    <property type="term" value="C:condensin complex"/>
    <property type="evidence" value="ECO:0007669"/>
    <property type="project" value="TreeGrafter"/>
</dbReference>
<dbReference type="InterPro" id="IPR027417">
    <property type="entry name" value="P-loop_NTPase"/>
</dbReference>
<dbReference type="Gene3D" id="1.20.1060.20">
    <property type="match status" value="1"/>
</dbReference>
<dbReference type="RefSeq" id="XP_031025275.1">
    <property type="nucleotide sequence ID" value="XM_031168724.1"/>
</dbReference>
<dbReference type="FunFam" id="3.40.50.300:FF:000481">
    <property type="entry name" value="Structural maintenance of chromosomes 4"/>
    <property type="match status" value="1"/>
</dbReference>
<evidence type="ECO:0000256" key="11">
    <source>
        <dbReference type="ARBA" id="ARBA00023306"/>
    </source>
</evidence>
<dbReference type="FunFam" id="3.40.50.300:FF:000585">
    <property type="entry name" value="Structural maintenance of chromosomes 4"/>
    <property type="match status" value="1"/>
</dbReference>
<proteinExistence type="inferred from homology"/>
<keyword evidence="9" id="KW-0226">DNA condensation</keyword>
<name>A0A507CAL1_9FUNG</name>